<dbReference type="GO" id="GO:0005198">
    <property type="term" value="F:structural molecule activity"/>
    <property type="evidence" value="ECO:0007669"/>
    <property type="project" value="InterPro"/>
</dbReference>
<dbReference type="SUPFAM" id="SSF50729">
    <property type="entry name" value="PH domain-like"/>
    <property type="match status" value="1"/>
</dbReference>
<evidence type="ECO:0000313" key="3">
    <source>
        <dbReference type="Proteomes" id="UP001066276"/>
    </source>
</evidence>
<dbReference type="PANTHER" id="PTHR10554:SF3">
    <property type="entry name" value="GAMMA-2-SYNTROPHIN"/>
    <property type="match status" value="1"/>
</dbReference>
<dbReference type="InterPro" id="IPR011993">
    <property type="entry name" value="PH-like_dom_sf"/>
</dbReference>
<organism evidence="2 3">
    <name type="scientific">Pleurodeles waltl</name>
    <name type="common">Iberian ribbed newt</name>
    <dbReference type="NCBI Taxonomy" id="8319"/>
    <lineage>
        <taxon>Eukaryota</taxon>
        <taxon>Metazoa</taxon>
        <taxon>Chordata</taxon>
        <taxon>Craniata</taxon>
        <taxon>Vertebrata</taxon>
        <taxon>Euteleostomi</taxon>
        <taxon>Amphibia</taxon>
        <taxon>Batrachia</taxon>
        <taxon>Caudata</taxon>
        <taxon>Salamandroidea</taxon>
        <taxon>Salamandridae</taxon>
        <taxon>Pleurodelinae</taxon>
        <taxon>Pleurodeles</taxon>
    </lineage>
</organism>
<feature type="compositionally biased region" description="Low complexity" evidence="1">
    <location>
        <begin position="21"/>
        <end position="40"/>
    </location>
</feature>
<evidence type="ECO:0000313" key="2">
    <source>
        <dbReference type="EMBL" id="KAJ1150136.1"/>
    </source>
</evidence>
<feature type="compositionally biased region" description="Low complexity" evidence="1">
    <location>
        <begin position="1"/>
        <end position="11"/>
    </location>
</feature>
<dbReference type="EMBL" id="JANPWB010000009">
    <property type="protein sequence ID" value="KAJ1150136.1"/>
    <property type="molecule type" value="Genomic_DNA"/>
</dbReference>
<name>A0AAV7RCG8_PLEWA</name>
<keyword evidence="3" id="KW-1185">Reference proteome</keyword>
<comment type="caution">
    <text evidence="2">The sequence shown here is derived from an EMBL/GenBank/DDBJ whole genome shotgun (WGS) entry which is preliminary data.</text>
</comment>
<dbReference type="Proteomes" id="UP001066276">
    <property type="component" value="Chromosome 5"/>
</dbReference>
<accession>A0AAV7RCG8</accession>
<sequence>SPSDHSSGASSPLFDSGLHLNGNTSNTAPSSPSSSTTNQSKYEKRWLDTLSLPLSMARISRFKTGSDKLRPNSLEILALHGVSSGILQFYTAHETAEWLRALSTNISNLTLE</sequence>
<evidence type="ECO:0000256" key="1">
    <source>
        <dbReference type="SAM" id="MobiDB-lite"/>
    </source>
</evidence>
<feature type="region of interest" description="Disordered" evidence="1">
    <location>
        <begin position="1"/>
        <end position="42"/>
    </location>
</feature>
<reference evidence="2" key="1">
    <citation type="journal article" date="2022" name="bioRxiv">
        <title>Sequencing and chromosome-scale assembly of the giantPleurodeles waltlgenome.</title>
        <authorList>
            <person name="Brown T."/>
            <person name="Elewa A."/>
            <person name="Iarovenko S."/>
            <person name="Subramanian E."/>
            <person name="Araus A.J."/>
            <person name="Petzold A."/>
            <person name="Susuki M."/>
            <person name="Suzuki K.-i.T."/>
            <person name="Hayashi T."/>
            <person name="Toyoda A."/>
            <person name="Oliveira C."/>
            <person name="Osipova E."/>
            <person name="Leigh N.D."/>
            <person name="Simon A."/>
            <person name="Yun M.H."/>
        </authorList>
    </citation>
    <scope>NUCLEOTIDE SEQUENCE</scope>
    <source>
        <strain evidence="2">20211129_DDA</strain>
        <tissue evidence="2">Liver</tissue>
    </source>
</reference>
<dbReference type="PANTHER" id="PTHR10554">
    <property type="entry name" value="SYNTROPHIN"/>
    <property type="match status" value="1"/>
</dbReference>
<dbReference type="Gene3D" id="2.30.29.30">
    <property type="entry name" value="Pleckstrin-homology domain (PH domain)/Phosphotyrosine-binding domain (PTB)"/>
    <property type="match status" value="1"/>
</dbReference>
<dbReference type="InterPro" id="IPR015482">
    <property type="entry name" value="Syntrophin"/>
</dbReference>
<feature type="non-terminal residue" evidence="2">
    <location>
        <position position="112"/>
    </location>
</feature>
<dbReference type="GO" id="GO:0016010">
    <property type="term" value="C:dystrophin-associated glycoprotein complex"/>
    <property type="evidence" value="ECO:0007669"/>
    <property type="project" value="TreeGrafter"/>
</dbReference>
<gene>
    <name evidence="2" type="ORF">NDU88_002933</name>
</gene>
<feature type="non-terminal residue" evidence="2">
    <location>
        <position position="1"/>
    </location>
</feature>
<proteinExistence type="predicted"/>
<dbReference type="AlphaFoldDB" id="A0AAV7RCG8"/>
<protein>
    <submittedName>
        <fullName evidence="2">Uncharacterized protein</fullName>
    </submittedName>
</protein>